<dbReference type="AlphaFoldDB" id="A0A7X0DNM6"/>
<evidence type="ECO:0000313" key="6">
    <source>
        <dbReference type="Proteomes" id="UP000544872"/>
    </source>
</evidence>
<dbReference type="InterPro" id="IPR011991">
    <property type="entry name" value="ArsR-like_HTH"/>
</dbReference>
<dbReference type="InterPro" id="IPR019887">
    <property type="entry name" value="Tscrpt_reg_AsnC/Lrp_C"/>
</dbReference>
<dbReference type="RefSeq" id="WP_184265920.1">
    <property type="nucleotide sequence ID" value="NZ_JACIIX010000019.1"/>
</dbReference>
<dbReference type="PANTHER" id="PTHR30154">
    <property type="entry name" value="LEUCINE-RESPONSIVE REGULATORY PROTEIN"/>
    <property type="match status" value="1"/>
</dbReference>
<comment type="caution">
    <text evidence="5">The sequence shown here is derived from an EMBL/GenBank/DDBJ whole genome shotgun (WGS) entry which is preliminary data.</text>
</comment>
<evidence type="ECO:0000259" key="4">
    <source>
        <dbReference type="PROSITE" id="PS50956"/>
    </source>
</evidence>
<keyword evidence="6" id="KW-1185">Reference proteome</keyword>
<name>A0A7X0DNM6_NOVIT</name>
<dbReference type="InterPro" id="IPR000485">
    <property type="entry name" value="AsnC-type_HTH_dom"/>
</dbReference>
<dbReference type="PANTHER" id="PTHR30154:SF46">
    <property type="entry name" value="TRANSCRIPTIONAL REGULATORY PROTEIN"/>
    <property type="match status" value="1"/>
</dbReference>
<gene>
    <name evidence="5" type="ORF">FHS48_003716</name>
</gene>
<dbReference type="SUPFAM" id="SSF54909">
    <property type="entry name" value="Dimeric alpha+beta barrel"/>
    <property type="match status" value="1"/>
</dbReference>
<dbReference type="InterPro" id="IPR036388">
    <property type="entry name" value="WH-like_DNA-bd_sf"/>
</dbReference>
<dbReference type="GO" id="GO:0043565">
    <property type="term" value="F:sequence-specific DNA binding"/>
    <property type="evidence" value="ECO:0007669"/>
    <property type="project" value="InterPro"/>
</dbReference>
<feature type="domain" description="HTH asnC-type" evidence="4">
    <location>
        <begin position="3"/>
        <end position="64"/>
    </location>
</feature>
<proteinExistence type="predicted"/>
<keyword evidence="1" id="KW-0805">Transcription regulation</keyword>
<keyword evidence="2 5" id="KW-0238">DNA-binding</keyword>
<dbReference type="Pfam" id="PF01037">
    <property type="entry name" value="AsnC_trans_reg"/>
    <property type="match status" value="1"/>
</dbReference>
<dbReference type="InterPro" id="IPR019885">
    <property type="entry name" value="Tscrpt_reg_HTH_AsnC-type_CS"/>
</dbReference>
<dbReference type="Pfam" id="PF13412">
    <property type="entry name" value="HTH_24"/>
    <property type="match status" value="1"/>
</dbReference>
<organism evidence="5 6">
    <name type="scientific">Novispirillum itersonii</name>
    <name type="common">Aquaspirillum itersonii</name>
    <dbReference type="NCBI Taxonomy" id="189"/>
    <lineage>
        <taxon>Bacteria</taxon>
        <taxon>Pseudomonadati</taxon>
        <taxon>Pseudomonadota</taxon>
        <taxon>Alphaproteobacteria</taxon>
        <taxon>Rhodospirillales</taxon>
        <taxon>Novispirillaceae</taxon>
        <taxon>Novispirillum</taxon>
    </lineage>
</organism>
<dbReference type="PRINTS" id="PR00033">
    <property type="entry name" value="HTHASNC"/>
</dbReference>
<dbReference type="SMART" id="SM00344">
    <property type="entry name" value="HTH_ASNC"/>
    <property type="match status" value="1"/>
</dbReference>
<dbReference type="GO" id="GO:0005829">
    <property type="term" value="C:cytosol"/>
    <property type="evidence" value="ECO:0007669"/>
    <property type="project" value="TreeGrafter"/>
</dbReference>
<keyword evidence="3" id="KW-0804">Transcription</keyword>
<dbReference type="EMBL" id="JACIIX010000019">
    <property type="protein sequence ID" value="MBB6212266.1"/>
    <property type="molecule type" value="Genomic_DNA"/>
</dbReference>
<dbReference type="FunFam" id="1.10.10.10:FF:000186">
    <property type="entry name" value="AsnC family transcriptional regulator"/>
    <property type="match status" value="1"/>
</dbReference>
<evidence type="ECO:0000256" key="2">
    <source>
        <dbReference type="ARBA" id="ARBA00023125"/>
    </source>
</evidence>
<sequence length="158" mass="17557">MNLDAMDRRILAVLQTDGRITNQELSERVGLSPSACLRRVQILEREGVIVGYAARVSSVALGYGTTVVVQITLERQTEDYLEQFEAAIRENPQVMEAYLMSGSADYLLRLLVKDAADYERMHKEVLSKLPGVSRIQSNFALRTIVRRPSMPVATATGG</sequence>
<dbReference type="SUPFAM" id="SSF46785">
    <property type="entry name" value="Winged helix' DNA-binding domain"/>
    <property type="match status" value="1"/>
</dbReference>
<dbReference type="CDD" id="cd00090">
    <property type="entry name" value="HTH_ARSR"/>
    <property type="match status" value="1"/>
</dbReference>
<dbReference type="GO" id="GO:0006355">
    <property type="term" value="P:regulation of DNA-templated transcription"/>
    <property type="evidence" value="ECO:0007669"/>
    <property type="project" value="UniProtKB-ARBA"/>
</dbReference>
<evidence type="ECO:0000256" key="1">
    <source>
        <dbReference type="ARBA" id="ARBA00023015"/>
    </source>
</evidence>
<dbReference type="PROSITE" id="PS00519">
    <property type="entry name" value="HTH_ASNC_1"/>
    <property type="match status" value="1"/>
</dbReference>
<accession>A0A7X0DNM6</accession>
<dbReference type="GO" id="GO:0043200">
    <property type="term" value="P:response to amino acid"/>
    <property type="evidence" value="ECO:0007669"/>
    <property type="project" value="TreeGrafter"/>
</dbReference>
<dbReference type="Proteomes" id="UP000544872">
    <property type="component" value="Unassembled WGS sequence"/>
</dbReference>
<dbReference type="InterPro" id="IPR036390">
    <property type="entry name" value="WH_DNA-bd_sf"/>
</dbReference>
<dbReference type="InterPro" id="IPR011008">
    <property type="entry name" value="Dimeric_a/b-barrel"/>
</dbReference>
<evidence type="ECO:0000313" key="5">
    <source>
        <dbReference type="EMBL" id="MBB6212266.1"/>
    </source>
</evidence>
<dbReference type="Gene3D" id="1.10.10.10">
    <property type="entry name" value="Winged helix-like DNA-binding domain superfamily/Winged helix DNA-binding domain"/>
    <property type="match status" value="1"/>
</dbReference>
<evidence type="ECO:0000256" key="3">
    <source>
        <dbReference type="ARBA" id="ARBA00023163"/>
    </source>
</evidence>
<protein>
    <submittedName>
        <fullName evidence="5">DNA-binding Lrp family transcriptional regulator</fullName>
    </submittedName>
</protein>
<dbReference type="Gene3D" id="3.30.70.920">
    <property type="match status" value="1"/>
</dbReference>
<dbReference type="InterPro" id="IPR019888">
    <property type="entry name" value="Tscrpt_reg_AsnC-like"/>
</dbReference>
<dbReference type="PROSITE" id="PS50956">
    <property type="entry name" value="HTH_ASNC_2"/>
    <property type="match status" value="1"/>
</dbReference>
<reference evidence="5 6" key="1">
    <citation type="submission" date="2020-08" db="EMBL/GenBank/DDBJ databases">
        <title>Genomic Encyclopedia of Type Strains, Phase IV (KMG-IV): sequencing the most valuable type-strain genomes for metagenomic binning, comparative biology and taxonomic classification.</title>
        <authorList>
            <person name="Goeker M."/>
        </authorList>
    </citation>
    <scope>NUCLEOTIDE SEQUENCE [LARGE SCALE GENOMIC DNA]</scope>
    <source>
        <strain evidence="5 6">DSM 11590</strain>
    </source>
</reference>